<dbReference type="RefSeq" id="WP_272093943.1">
    <property type="nucleotide sequence ID" value="NZ_JAQNDK010000001.1"/>
</dbReference>
<dbReference type="EMBL" id="JAQNDK010000001">
    <property type="protein sequence ID" value="MDC0677173.1"/>
    <property type="molecule type" value="Genomic_DNA"/>
</dbReference>
<reference evidence="10 11" key="1">
    <citation type="submission" date="2023-01" db="EMBL/GenBank/DDBJ databases">
        <title>Minimal conservation of predation-associated metabolite biosynthetic gene clusters underscores biosynthetic potential of Myxococcota including descriptions for ten novel species: Archangium lansinium sp. nov., Myxococcus landrumus sp. nov., Nannocystis bai.</title>
        <authorList>
            <person name="Ahearne A."/>
            <person name="Stevens C."/>
            <person name="Dowd S."/>
        </authorList>
    </citation>
    <scope>NUCLEOTIDE SEQUENCE [LARGE SCALE GENOMIC DNA]</scope>
    <source>
        <strain evidence="10 11">WIWO2</strain>
    </source>
</reference>
<feature type="binding site" evidence="8">
    <location>
        <position position="13"/>
    </location>
    <ligand>
        <name>Mg(2+)</name>
        <dbReference type="ChEBI" id="CHEBI:18420"/>
    </ligand>
</feature>
<evidence type="ECO:0000256" key="5">
    <source>
        <dbReference type="ARBA" id="ARBA00022801"/>
    </source>
</evidence>
<gene>
    <name evidence="8" type="primary">vapC</name>
    <name evidence="10" type="ORF">POL72_05430</name>
</gene>
<dbReference type="InterPro" id="IPR002716">
    <property type="entry name" value="PIN_dom"/>
</dbReference>
<keyword evidence="5 8" id="KW-0378">Hydrolase</keyword>
<keyword evidence="3 8" id="KW-0540">Nuclease</keyword>
<sequence>MTWRKRMSRALLDTDILSEITKARSPAVVERARSYIAAYGRFTFSVVSVMEVVAGYSQQRADQKARRFLEMAHRSEVLLFDATAAELAGRILADLRMAGTPIGVPDTMIAATAIHHGLPLVTGNTSDYSRVQSAGYPLVLENWREPV</sequence>
<name>A0ABT5BSN3_9BACT</name>
<dbReference type="SUPFAM" id="SSF88723">
    <property type="entry name" value="PIN domain-like"/>
    <property type="match status" value="1"/>
</dbReference>
<dbReference type="Pfam" id="PF01850">
    <property type="entry name" value="PIN"/>
    <property type="match status" value="1"/>
</dbReference>
<keyword evidence="11" id="KW-1185">Reference proteome</keyword>
<feature type="domain" description="PIN" evidence="9">
    <location>
        <begin position="11"/>
        <end position="126"/>
    </location>
</feature>
<comment type="caution">
    <text evidence="10">The sequence shown here is derived from an EMBL/GenBank/DDBJ whole genome shotgun (WGS) entry which is preliminary data.</text>
</comment>
<evidence type="ECO:0000259" key="9">
    <source>
        <dbReference type="Pfam" id="PF01850"/>
    </source>
</evidence>
<evidence type="ECO:0000313" key="10">
    <source>
        <dbReference type="EMBL" id="MDC0677173.1"/>
    </source>
</evidence>
<dbReference type="InterPro" id="IPR029060">
    <property type="entry name" value="PIN-like_dom_sf"/>
</dbReference>
<keyword evidence="8" id="KW-0800">Toxin</keyword>
<dbReference type="PANTHER" id="PTHR33653">
    <property type="entry name" value="RIBONUCLEASE VAPC2"/>
    <property type="match status" value="1"/>
</dbReference>
<dbReference type="PANTHER" id="PTHR33653:SF1">
    <property type="entry name" value="RIBONUCLEASE VAPC2"/>
    <property type="match status" value="1"/>
</dbReference>
<evidence type="ECO:0000256" key="2">
    <source>
        <dbReference type="ARBA" id="ARBA00022649"/>
    </source>
</evidence>
<dbReference type="InterPro" id="IPR050556">
    <property type="entry name" value="Type_II_TA_system_RNase"/>
</dbReference>
<evidence type="ECO:0000256" key="6">
    <source>
        <dbReference type="ARBA" id="ARBA00022842"/>
    </source>
</evidence>
<protein>
    <recommendedName>
        <fullName evidence="8">Ribonuclease VapC</fullName>
        <shortName evidence="8">RNase VapC</shortName>
        <ecNumber evidence="8">3.1.-.-</ecNumber>
    </recommendedName>
    <alternativeName>
        <fullName evidence="8">Toxin VapC</fullName>
    </alternativeName>
</protein>
<evidence type="ECO:0000256" key="7">
    <source>
        <dbReference type="ARBA" id="ARBA00038093"/>
    </source>
</evidence>
<dbReference type="Gene3D" id="3.40.50.1010">
    <property type="entry name" value="5'-nuclease"/>
    <property type="match status" value="1"/>
</dbReference>
<evidence type="ECO:0000256" key="4">
    <source>
        <dbReference type="ARBA" id="ARBA00022723"/>
    </source>
</evidence>
<proteinExistence type="inferred from homology"/>
<dbReference type="HAMAP" id="MF_00265">
    <property type="entry name" value="VapC_Nob1"/>
    <property type="match status" value="1"/>
</dbReference>
<evidence type="ECO:0000256" key="1">
    <source>
        <dbReference type="ARBA" id="ARBA00001946"/>
    </source>
</evidence>
<comment type="function">
    <text evidence="8">Toxic component of a toxin-antitoxin (TA) system. An RNase.</text>
</comment>
<evidence type="ECO:0000313" key="11">
    <source>
        <dbReference type="Proteomes" id="UP001217485"/>
    </source>
</evidence>
<feature type="binding site" evidence="8">
    <location>
        <position position="106"/>
    </location>
    <ligand>
        <name>Mg(2+)</name>
        <dbReference type="ChEBI" id="CHEBI:18420"/>
    </ligand>
</feature>
<dbReference type="EC" id="3.1.-.-" evidence="8"/>
<keyword evidence="6 8" id="KW-0460">Magnesium</keyword>
<accession>A0ABT5BSN3</accession>
<keyword evidence="2 8" id="KW-1277">Toxin-antitoxin system</keyword>
<organism evidence="10 11">
    <name type="scientific">Sorangium atrum</name>
    <dbReference type="NCBI Taxonomy" id="2995308"/>
    <lineage>
        <taxon>Bacteria</taxon>
        <taxon>Pseudomonadati</taxon>
        <taxon>Myxococcota</taxon>
        <taxon>Polyangia</taxon>
        <taxon>Polyangiales</taxon>
        <taxon>Polyangiaceae</taxon>
        <taxon>Sorangium</taxon>
    </lineage>
</organism>
<dbReference type="Proteomes" id="UP001217485">
    <property type="component" value="Unassembled WGS sequence"/>
</dbReference>
<evidence type="ECO:0000256" key="3">
    <source>
        <dbReference type="ARBA" id="ARBA00022722"/>
    </source>
</evidence>
<comment type="similarity">
    <text evidence="7 8">Belongs to the PINc/VapC protein family.</text>
</comment>
<dbReference type="InterPro" id="IPR022907">
    <property type="entry name" value="VapC_family"/>
</dbReference>
<comment type="cofactor">
    <cofactor evidence="1 8">
        <name>Mg(2+)</name>
        <dbReference type="ChEBI" id="CHEBI:18420"/>
    </cofactor>
</comment>
<dbReference type="CDD" id="cd18751">
    <property type="entry name" value="PIN_VapC4-5_FitB-like"/>
    <property type="match status" value="1"/>
</dbReference>
<keyword evidence="4 8" id="KW-0479">Metal-binding</keyword>
<evidence type="ECO:0000256" key="8">
    <source>
        <dbReference type="HAMAP-Rule" id="MF_00265"/>
    </source>
</evidence>